<feature type="compositionally biased region" description="Acidic residues" evidence="1">
    <location>
        <begin position="8"/>
        <end position="19"/>
    </location>
</feature>
<dbReference type="PANTHER" id="PTHR46481">
    <property type="entry name" value="ZINC FINGER BED DOMAIN-CONTAINING PROTEIN 4"/>
    <property type="match status" value="1"/>
</dbReference>
<organism evidence="2">
    <name type="scientific">Amphimedon queenslandica</name>
    <name type="common">Sponge</name>
    <dbReference type="NCBI Taxonomy" id="400682"/>
    <lineage>
        <taxon>Eukaryota</taxon>
        <taxon>Metazoa</taxon>
        <taxon>Porifera</taxon>
        <taxon>Demospongiae</taxon>
        <taxon>Heteroscleromorpha</taxon>
        <taxon>Haplosclerida</taxon>
        <taxon>Niphatidae</taxon>
        <taxon>Amphimedon</taxon>
    </lineage>
</organism>
<dbReference type="InParanoid" id="A0A1X7TA28"/>
<dbReference type="PANTHER" id="PTHR46481:SF9">
    <property type="entry name" value="ZINC FINGER BED DOMAIN-CONTAINING PROTEIN 1-LIKE"/>
    <property type="match status" value="1"/>
</dbReference>
<dbReference type="SUPFAM" id="SSF140996">
    <property type="entry name" value="Hermes dimerisation domain"/>
    <property type="match status" value="1"/>
</dbReference>
<sequence>MAAISGEASEEAEETDLNDDPTLPPSIGSTTTTSSDEILSARLLPKPVKDELPMYSVQKDGFRQMLKTFDNRYEIPDQSYFSRTAVPELYAITRRRVAEQVAADCSTRWGSTQKMIERILEQEKAIRVVLGSDRKVSNLVLSWQDLDVLTAINAALSPLAEFTDVMSGS</sequence>
<proteinExistence type="predicted"/>
<dbReference type="InterPro" id="IPR052035">
    <property type="entry name" value="ZnF_BED_domain_contain"/>
</dbReference>
<reference evidence="2" key="1">
    <citation type="submission" date="2017-05" db="UniProtKB">
        <authorList>
            <consortium name="EnsemblMetazoa"/>
        </authorList>
    </citation>
    <scope>IDENTIFICATION</scope>
</reference>
<dbReference type="SUPFAM" id="SSF53098">
    <property type="entry name" value="Ribonuclease H-like"/>
    <property type="match status" value="1"/>
</dbReference>
<evidence type="ECO:0000256" key="1">
    <source>
        <dbReference type="SAM" id="MobiDB-lite"/>
    </source>
</evidence>
<accession>A0A1X7TA28</accession>
<dbReference type="AlphaFoldDB" id="A0A1X7TA28"/>
<dbReference type="EnsemblMetazoa" id="Aqu2.1.11405_001">
    <property type="protein sequence ID" value="Aqu2.1.11405_001"/>
    <property type="gene ID" value="Aqu2.1.11405"/>
</dbReference>
<name>A0A1X7TA28_AMPQE</name>
<dbReference type="InterPro" id="IPR012337">
    <property type="entry name" value="RNaseH-like_sf"/>
</dbReference>
<feature type="region of interest" description="Disordered" evidence="1">
    <location>
        <begin position="1"/>
        <end position="36"/>
    </location>
</feature>
<evidence type="ECO:0000313" key="2">
    <source>
        <dbReference type="EnsemblMetazoa" id="Aqu2.1.11405_001"/>
    </source>
</evidence>
<protein>
    <submittedName>
        <fullName evidence="2">Uncharacterized protein</fullName>
    </submittedName>
</protein>